<dbReference type="Proteomes" id="UP000886653">
    <property type="component" value="Unassembled WGS sequence"/>
</dbReference>
<comment type="caution">
    <text evidence="1">The sequence shown here is derived from an EMBL/GenBank/DDBJ whole genome shotgun (WGS) entry which is preliminary data.</text>
</comment>
<keyword evidence="2" id="KW-1185">Reference proteome</keyword>
<dbReference type="EMBL" id="MU167921">
    <property type="protein sequence ID" value="KAG0139022.1"/>
    <property type="molecule type" value="Genomic_DNA"/>
</dbReference>
<evidence type="ECO:0000313" key="1">
    <source>
        <dbReference type="EMBL" id="KAG0139022.1"/>
    </source>
</evidence>
<organism evidence="1 2">
    <name type="scientific">Cronartium quercuum f. sp. fusiforme G11</name>
    <dbReference type="NCBI Taxonomy" id="708437"/>
    <lineage>
        <taxon>Eukaryota</taxon>
        <taxon>Fungi</taxon>
        <taxon>Dikarya</taxon>
        <taxon>Basidiomycota</taxon>
        <taxon>Pucciniomycotina</taxon>
        <taxon>Pucciniomycetes</taxon>
        <taxon>Pucciniales</taxon>
        <taxon>Coleosporiaceae</taxon>
        <taxon>Cronartium</taxon>
    </lineage>
</organism>
<dbReference type="AlphaFoldDB" id="A0A9P6N787"/>
<reference evidence="1" key="1">
    <citation type="submission" date="2013-11" db="EMBL/GenBank/DDBJ databases">
        <title>Genome sequence of the fusiform rust pathogen reveals effectors for host alternation and coevolution with pine.</title>
        <authorList>
            <consortium name="DOE Joint Genome Institute"/>
            <person name="Smith K."/>
            <person name="Pendleton A."/>
            <person name="Kubisiak T."/>
            <person name="Anderson C."/>
            <person name="Salamov A."/>
            <person name="Aerts A."/>
            <person name="Riley R."/>
            <person name="Clum A."/>
            <person name="Lindquist E."/>
            <person name="Ence D."/>
            <person name="Campbell M."/>
            <person name="Kronenberg Z."/>
            <person name="Feau N."/>
            <person name="Dhillon B."/>
            <person name="Hamelin R."/>
            <person name="Burleigh J."/>
            <person name="Smith J."/>
            <person name="Yandell M."/>
            <person name="Nelson C."/>
            <person name="Grigoriev I."/>
            <person name="Davis J."/>
        </authorList>
    </citation>
    <scope>NUCLEOTIDE SEQUENCE</scope>
    <source>
        <strain evidence="1">G11</strain>
    </source>
</reference>
<protein>
    <submittedName>
        <fullName evidence="1">Uncharacterized protein</fullName>
    </submittedName>
</protein>
<gene>
    <name evidence="1" type="ORF">CROQUDRAFT_102319</name>
</gene>
<name>A0A9P6N787_9BASI</name>
<accession>A0A9P6N787</accession>
<sequence>MGTKPTTPVIGSPSVLADLAALATPPSPSYLETLRTQCVQDILGNIKSIFTELVAMLKTLPTGGYVAMSLTVDKAMHLNQPMGRFNCDKVSFKDVVMLAEHGLHLVSQTNHQPTTPPDALLASVLVGVQAVEVKVNLLMLDVAN</sequence>
<evidence type="ECO:0000313" key="2">
    <source>
        <dbReference type="Proteomes" id="UP000886653"/>
    </source>
</evidence>
<proteinExistence type="predicted"/>